<feature type="transmembrane region" description="Helical" evidence="1">
    <location>
        <begin position="178"/>
        <end position="199"/>
    </location>
</feature>
<accession>A0A9W8ILH1</accession>
<feature type="transmembrane region" description="Helical" evidence="1">
    <location>
        <begin position="137"/>
        <end position="158"/>
    </location>
</feature>
<dbReference type="GO" id="GO:0006457">
    <property type="term" value="P:protein folding"/>
    <property type="evidence" value="ECO:0007669"/>
    <property type="project" value="TreeGrafter"/>
</dbReference>
<feature type="transmembrane region" description="Helical" evidence="1">
    <location>
        <begin position="76"/>
        <end position="100"/>
    </location>
</feature>
<evidence type="ECO:0000313" key="3">
    <source>
        <dbReference type="Proteomes" id="UP001140074"/>
    </source>
</evidence>
<keyword evidence="3" id="KW-1185">Reference proteome</keyword>
<dbReference type="InterPro" id="IPR022057">
    <property type="entry name" value="Chs7"/>
</dbReference>
<organism evidence="2 3">
    <name type="scientific">Coemansia aciculifera</name>
    <dbReference type="NCBI Taxonomy" id="417176"/>
    <lineage>
        <taxon>Eukaryota</taxon>
        <taxon>Fungi</taxon>
        <taxon>Fungi incertae sedis</taxon>
        <taxon>Zoopagomycota</taxon>
        <taxon>Kickxellomycotina</taxon>
        <taxon>Kickxellomycetes</taxon>
        <taxon>Kickxellales</taxon>
        <taxon>Kickxellaceae</taxon>
        <taxon>Coemansia</taxon>
    </lineage>
</organism>
<gene>
    <name evidence="2" type="ORF">GGH94_001042</name>
</gene>
<feature type="transmembrane region" description="Helical" evidence="1">
    <location>
        <begin position="106"/>
        <end position="130"/>
    </location>
</feature>
<dbReference type="AlphaFoldDB" id="A0A9W8ILH1"/>
<sequence>MRYGDFLSLCERSPLPVCRLFGDAVLPTCHLNPYKAGEAFFVNLPDFVISIIALLVTLYLGFRAHRRLDAVGRREIALLLTLFSICLVLNIAGADFIYLSPKANRWLGVVNTALTISFFWALMLTGFVGFQIMADGSFASILSIVVSTAIIFIGFGYMAADTAFGISSGLKPKPSDPLYSPGLFTMYLVFPLVALAVYITAQSIIVVKYLAVRLPLIWLFSSLICFAVAQALLFAASKKICTGSNNKIDGAFFATLLDSAAVFCIYGFWTSITEDDTEEYEGGFKY</sequence>
<protein>
    <recommendedName>
        <fullName evidence="4">Chitin synthase export chaperone</fullName>
    </recommendedName>
</protein>
<evidence type="ECO:0000256" key="1">
    <source>
        <dbReference type="SAM" id="Phobius"/>
    </source>
</evidence>
<evidence type="ECO:0008006" key="4">
    <source>
        <dbReference type="Google" id="ProtNLM"/>
    </source>
</evidence>
<comment type="caution">
    <text evidence="2">The sequence shown here is derived from an EMBL/GenBank/DDBJ whole genome shotgun (WGS) entry which is preliminary data.</text>
</comment>
<dbReference type="GO" id="GO:0051082">
    <property type="term" value="F:unfolded protein binding"/>
    <property type="evidence" value="ECO:0007669"/>
    <property type="project" value="TreeGrafter"/>
</dbReference>
<feature type="transmembrane region" description="Helical" evidence="1">
    <location>
        <begin position="248"/>
        <end position="269"/>
    </location>
</feature>
<evidence type="ECO:0000313" key="2">
    <source>
        <dbReference type="EMBL" id="KAJ2867164.1"/>
    </source>
</evidence>
<keyword evidence="1" id="KW-0812">Transmembrane</keyword>
<keyword evidence="1" id="KW-1133">Transmembrane helix</keyword>
<dbReference type="PANTHER" id="PTHR35329">
    <property type="entry name" value="CHITIN SYNTHASE EXPORT CHAPERONE"/>
    <property type="match status" value="1"/>
</dbReference>
<feature type="transmembrane region" description="Helical" evidence="1">
    <location>
        <begin position="211"/>
        <end position="236"/>
    </location>
</feature>
<name>A0A9W8ILH1_9FUNG</name>
<dbReference type="PANTHER" id="PTHR35329:SF1">
    <property type="entry name" value="CHITIN SYNTHASE EXPORT CHAPERONE"/>
    <property type="match status" value="1"/>
</dbReference>
<reference evidence="2" key="1">
    <citation type="submission" date="2022-07" db="EMBL/GenBank/DDBJ databases">
        <title>Phylogenomic reconstructions and comparative analyses of Kickxellomycotina fungi.</title>
        <authorList>
            <person name="Reynolds N.K."/>
            <person name="Stajich J.E."/>
            <person name="Barry K."/>
            <person name="Grigoriev I.V."/>
            <person name="Crous P."/>
            <person name="Smith M.E."/>
        </authorList>
    </citation>
    <scope>NUCLEOTIDE SEQUENCE</scope>
    <source>
        <strain evidence="2">RSA 476</strain>
    </source>
</reference>
<proteinExistence type="predicted"/>
<feature type="transmembrane region" description="Helical" evidence="1">
    <location>
        <begin position="47"/>
        <end position="64"/>
    </location>
</feature>
<dbReference type="Pfam" id="PF12271">
    <property type="entry name" value="Chs7"/>
    <property type="match status" value="1"/>
</dbReference>
<keyword evidence="1" id="KW-0472">Membrane</keyword>
<dbReference type="GO" id="GO:0005789">
    <property type="term" value="C:endoplasmic reticulum membrane"/>
    <property type="evidence" value="ECO:0007669"/>
    <property type="project" value="TreeGrafter"/>
</dbReference>
<dbReference type="EMBL" id="JANBUY010000024">
    <property type="protein sequence ID" value="KAJ2867164.1"/>
    <property type="molecule type" value="Genomic_DNA"/>
</dbReference>
<dbReference type="Proteomes" id="UP001140074">
    <property type="component" value="Unassembled WGS sequence"/>
</dbReference>